<feature type="domain" description="ABC transporter" evidence="4">
    <location>
        <begin position="5"/>
        <end position="230"/>
    </location>
</feature>
<dbReference type="SUPFAM" id="SSF52540">
    <property type="entry name" value="P-loop containing nucleoside triphosphate hydrolases"/>
    <property type="match status" value="1"/>
</dbReference>
<reference evidence="5 6" key="1">
    <citation type="submission" date="2024-02" db="EMBL/GenBank/DDBJ databases">
        <title>Seven novel Bacillus-like species.</title>
        <authorList>
            <person name="Liu G."/>
        </authorList>
    </citation>
    <scope>NUCLEOTIDE SEQUENCE [LARGE SCALE GENOMIC DNA]</scope>
    <source>
        <strain evidence="5 6">FJAT-52054</strain>
    </source>
</reference>
<evidence type="ECO:0000313" key="5">
    <source>
        <dbReference type="EMBL" id="WXB95438.1"/>
    </source>
</evidence>
<dbReference type="InterPro" id="IPR003439">
    <property type="entry name" value="ABC_transporter-like_ATP-bd"/>
</dbReference>
<dbReference type="RefSeq" id="WP_338776949.1">
    <property type="nucleotide sequence ID" value="NZ_CP147407.1"/>
</dbReference>
<evidence type="ECO:0000313" key="6">
    <source>
        <dbReference type="Proteomes" id="UP001377337"/>
    </source>
</evidence>
<keyword evidence="1" id="KW-0813">Transport</keyword>
<dbReference type="EMBL" id="CP147407">
    <property type="protein sequence ID" value="WXB95438.1"/>
    <property type="molecule type" value="Genomic_DNA"/>
</dbReference>
<dbReference type="PANTHER" id="PTHR42939:SF1">
    <property type="entry name" value="ABC TRANSPORTER ATP-BINDING PROTEIN ALBC-RELATED"/>
    <property type="match status" value="1"/>
</dbReference>
<dbReference type="Pfam" id="PF00005">
    <property type="entry name" value="ABC_tran"/>
    <property type="match status" value="1"/>
</dbReference>
<protein>
    <submittedName>
        <fullName evidence="5">ABC transporter ATP-binding protein</fullName>
    </submittedName>
</protein>
<dbReference type="InterPro" id="IPR003593">
    <property type="entry name" value="AAA+_ATPase"/>
</dbReference>
<keyword evidence="3 5" id="KW-0067">ATP-binding</keyword>
<gene>
    <name evidence="5" type="ORF">WCV65_12750</name>
</gene>
<evidence type="ECO:0000256" key="1">
    <source>
        <dbReference type="ARBA" id="ARBA00022448"/>
    </source>
</evidence>
<dbReference type="PANTHER" id="PTHR42939">
    <property type="entry name" value="ABC TRANSPORTER ATP-BINDING PROTEIN ALBC-RELATED"/>
    <property type="match status" value="1"/>
</dbReference>
<evidence type="ECO:0000256" key="2">
    <source>
        <dbReference type="ARBA" id="ARBA00022741"/>
    </source>
</evidence>
<dbReference type="CDD" id="cd03230">
    <property type="entry name" value="ABC_DR_subfamily_A"/>
    <property type="match status" value="1"/>
</dbReference>
<proteinExistence type="predicted"/>
<dbReference type="Gene3D" id="3.40.50.300">
    <property type="entry name" value="P-loop containing nucleotide triphosphate hydrolases"/>
    <property type="match status" value="1"/>
</dbReference>
<dbReference type="InterPro" id="IPR027417">
    <property type="entry name" value="P-loop_NTPase"/>
</dbReference>
<dbReference type="InterPro" id="IPR051782">
    <property type="entry name" value="ABC_Transporter_VariousFunc"/>
</dbReference>
<evidence type="ECO:0000259" key="4">
    <source>
        <dbReference type="PROSITE" id="PS50893"/>
    </source>
</evidence>
<dbReference type="Proteomes" id="UP001377337">
    <property type="component" value="Chromosome"/>
</dbReference>
<keyword evidence="6" id="KW-1185">Reference proteome</keyword>
<name>A0ABZ2NCI9_9BACI</name>
<dbReference type="GO" id="GO:0005524">
    <property type="term" value="F:ATP binding"/>
    <property type="evidence" value="ECO:0007669"/>
    <property type="project" value="UniProtKB-KW"/>
</dbReference>
<sequence length="298" mass="32995">MNHILEVKELTKTYGKTEAVKDVSFSLEPGKIYGLLGRNGAGKTTIMNMITARLFPASGDIRIFGEDPYENRGVLSQICFIKESQKYPDTFNISDLFDICSSAFPNWDQEYADSLIKDFNLPLKRRMKKLSRGMLSSAGIIVGLASRAPLTIFDEPYLGLDAVARNIFYDRLIEDYSSHPRTIILSTHLIDEVSKILEHVIVIDHGKLIMNEEADAIRGRAFTVVGPSIKAAEFTNGKNILKSEAIGGLVSVTVLGRLSPTERQNADQLGLELAPVSLQQLIIYLTSASAELKEEKAQ</sequence>
<organism evidence="5 6">
    <name type="scientific">Metabacillus sediminis</name>
    <dbReference type="NCBI Taxonomy" id="3117746"/>
    <lineage>
        <taxon>Bacteria</taxon>
        <taxon>Bacillati</taxon>
        <taxon>Bacillota</taxon>
        <taxon>Bacilli</taxon>
        <taxon>Bacillales</taxon>
        <taxon>Bacillaceae</taxon>
        <taxon>Metabacillus</taxon>
    </lineage>
</organism>
<keyword evidence="2" id="KW-0547">Nucleotide-binding</keyword>
<accession>A0ABZ2NCI9</accession>
<evidence type="ECO:0000256" key="3">
    <source>
        <dbReference type="ARBA" id="ARBA00022840"/>
    </source>
</evidence>
<dbReference type="PROSITE" id="PS50893">
    <property type="entry name" value="ABC_TRANSPORTER_2"/>
    <property type="match status" value="1"/>
</dbReference>
<dbReference type="SMART" id="SM00382">
    <property type="entry name" value="AAA"/>
    <property type="match status" value="1"/>
</dbReference>